<evidence type="ECO:0000313" key="3">
    <source>
        <dbReference type="EMBL" id="GGH73125.1"/>
    </source>
</evidence>
<accession>A0A917J034</accession>
<protein>
    <recommendedName>
        <fullName evidence="2">DNA/RNA non-specific endonuclease/pyrophosphatase/phosphodiesterase domain-containing protein</fullName>
    </recommendedName>
</protein>
<dbReference type="GO" id="GO:0003676">
    <property type="term" value="F:nucleic acid binding"/>
    <property type="evidence" value="ECO:0007669"/>
    <property type="project" value="InterPro"/>
</dbReference>
<dbReference type="Pfam" id="PF01223">
    <property type="entry name" value="Endonuclease_NS"/>
    <property type="match status" value="1"/>
</dbReference>
<dbReference type="InterPro" id="IPR044929">
    <property type="entry name" value="DNA/RNA_non-sp_Endonuclease_sf"/>
</dbReference>
<dbReference type="Proteomes" id="UP000627292">
    <property type="component" value="Unassembled WGS sequence"/>
</dbReference>
<dbReference type="GO" id="GO:0046872">
    <property type="term" value="F:metal ion binding"/>
    <property type="evidence" value="ECO:0007669"/>
    <property type="project" value="InterPro"/>
</dbReference>
<gene>
    <name evidence="3" type="ORF">GCM10011379_34300</name>
</gene>
<evidence type="ECO:0000313" key="4">
    <source>
        <dbReference type="Proteomes" id="UP000627292"/>
    </source>
</evidence>
<dbReference type="Gene3D" id="3.40.570.10">
    <property type="entry name" value="Extracellular Endonuclease, subunit A"/>
    <property type="match status" value="1"/>
</dbReference>
<name>A0A917J034_9BACT</name>
<dbReference type="AlphaFoldDB" id="A0A917J034"/>
<dbReference type="InterPro" id="IPR001604">
    <property type="entry name" value="Endo_G_ENPP1-like_dom"/>
</dbReference>
<reference evidence="3" key="2">
    <citation type="submission" date="2020-09" db="EMBL/GenBank/DDBJ databases">
        <authorList>
            <person name="Sun Q."/>
            <person name="Zhou Y."/>
        </authorList>
    </citation>
    <scope>NUCLEOTIDE SEQUENCE</scope>
    <source>
        <strain evidence="3">CGMCC 1.15290</strain>
    </source>
</reference>
<reference evidence="3" key="1">
    <citation type="journal article" date="2014" name="Int. J. Syst. Evol. Microbiol.">
        <title>Complete genome sequence of Corynebacterium casei LMG S-19264T (=DSM 44701T), isolated from a smear-ripened cheese.</title>
        <authorList>
            <consortium name="US DOE Joint Genome Institute (JGI-PGF)"/>
            <person name="Walter F."/>
            <person name="Albersmeier A."/>
            <person name="Kalinowski J."/>
            <person name="Ruckert C."/>
        </authorList>
    </citation>
    <scope>NUCLEOTIDE SEQUENCE</scope>
    <source>
        <strain evidence="3">CGMCC 1.15290</strain>
    </source>
</reference>
<proteinExistence type="predicted"/>
<dbReference type="EMBL" id="BMIB01000003">
    <property type="protein sequence ID" value="GGH73125.1"/>
    <property type="molecule type" value="Genomic_DNA"/>
</dbReference>
<evidence type="ECO:0000256" key="1">
    <source>
        <dbReference type="SAM" id="MobiDB-lite"/>
    </source>
</evidence>
<feature type="region of interest" description="Disordered" evidence="1">
    <location>
        <begin position="344"/>
        <end position="378"/>
    </location>
</feature>
<organism evidence="3 4">
    <name type="scientific">Filimonas zeae</name>
    <dbReference type="NCBI Taxonomy" id="1737353"/>
    <lineage>
        <taxon>Bacteria</taxon>
        <taxon>Pseudomonadati</taxon>
        <taxon>Bacteroidota</taxon>
        <taxon>Chitinophagia</taxon>
        <taxon>Chitinophagales</taxon>
        <taxon>Chitinophagaceae</taxon>
        <taxon>Filimonas</taxon>
    </lineage>
</organism>
<feature type="domain" description="DNA/RNA non-specific endonuclease/pyrophosphatase/phosphodiesterase" evidence="2">
    <location>
        <begin position="126"/>
        <end position="268"/>
    </location>
</feature>
<sequence>MKTAQQQPIQQQQGIAGKTGYSINPVQLLKEKSAHTAVAVTGYNPLQLLATQLTYSSRQSASANDNSVLQRKVSDLTLTPDSNEDTILEVLKKKPFKGVYALPNEFKKVPRKGSAQFDRARMATATLSAQSSTKRGSATGDYKDVGALARWEKLASSHDLSEKTIDTGHLIADEFFDDDQKAEAYEAANLAPQNAQFNEEAYRRDVEVPASAWLAEGYTVKANIALDYADDKLKFPIDVLVERGALTVLNLPEHNRNLTKGVLVTVPRRMPTNWNPKVEIDASVPQIKPKASKKRKRSDKTTAVPVAAVVPHNVNREYFTSKVPFSGHTITHNSKLIDRTYKQGHNAEDPRGIRNPARIGSDPESGNYTSRQKERAKKTIARSRRMKILEQAQTVIAENPPSKIRKLDDNALLGKITLLILNQPADTPIKTIIKKVKAEFESAGFTKYDLGDFGDTMEEVFSEDEDPDNTTL</sequence>
<dbReference type="GO" id="GO:0016787">
    <property type="term" value="F:hydrolase activity"/>
    <property type="evidence" value="ECO:0007669"/>
    <property type="project" value="InterPro"/>
</dbReference>
<comment type="caution">
    <text evidence="3">The sequence shown here is derived from an EMBL/GenBank/DDBJ whole genome shotgun (WGS) entry which is preliminary data.</text>
</comment>
<dbReference type="RefSeq" id="WP_188954457.1">
    <property type="nucleotide sequence ID" value="NZ_BMIB01000003.1"/>
</dbReference>
<keyword evidence="4" id="KW-1185">Reference proteome</keyword>
<evidence type="ECO:0000259" key="2">
    <source>
        <dbReference type="Pfam" id="PF01223"/>
    </source>
</evidence>